<reference evidence="2" key="1">
    <citation type="submission" date="2016-11" db="EMBL/GenBank/DDBJ databases">
        <title>The genome sequence of Colletotrichum cuscutae.</title>
        <authorList>
            <person name="Baroncelli R."/>
        </authorList>
    </citation>
    <scope>NUCLEOTIDE SEQUENCE</scope>
    <source>
        <strain evidence="2">IMI 304802</strain>
    </source>
</reference>
<keyword evidence="3" id="KW-1185">Reference proteome</keyword>
<name>A0AAI9VG96_9PEZI</name>
<dbReference type="AlphaFoldDB" id="A0AAI9VG96"/>
<sequence>MLSSVTLAIEHGAYIWKRVAADVRVMSTKSVKNKPAARHLHLRFWEVACERNLVIKPFSFLTEQFTMARDLSCRLEMEGSYPMHKRNLAEEHLRRSPEQDHEYKLDSMHDSTSMTHCPMPWPPDMLASPEKLGGFYQVEIAFGVLLLLEISFLPETFYPRKSISDSVLLDQEWDIVKRTKNLRLWVSLFAPTAASSRVKEADVYDGHPLHEAFIPYIFFQYCPLSSGIYPGTQTQGLLWLGLNLGTGTIEMVFSSRILDKLASQLARSKTDIIAPAMYLWLAYPAALLGAGGCILRGRFVHLIQMGNVTVLEVISLYGFLYNVRRSFSYSILCGL</sequence>
<keyword evidence="1" id="KW-1133">Transmembrane helix</keyword>
<dbReference type="EMBL" id="MPDP01000057">
    <property type="protein sequence ID" value="KAK1487169.1"/>
    <property type="molecule type" value="Genomic_DNA"/>
</dbReference>
<feature type="transmembrane region" description="Helical" evidence="1">
    <location>
        <begin position="302"/>
        <end position="320"/>
    </location>
</feature>
<keyword evidence="1" id="KW-0472">Membrane</keyword>
<gene>
    <name evidence="2" type="ORF">CCUS01_03513</name>
</gene>
<keyword evidence="1" id="KW-0812">Transmembrane</keyword>
<protein>
    <submittedName>
        <fullName evidence="2">Major facilitator superfamily transporter</fullName>
    </submittedName>
</protein>
<organism evidence="2 3">
    <name type="scientific">Colletotrichum cuscutae</name>
    <dbReference type="NCBI Taxonomy" id="1209917"/>
    <lineage>
        <taxon>Eukaryota</taxon>
        <taxon>Fungi</taxon>
        <taxon>Dikarya</taxon>
        <taxon>Ascomycota</taxon>
        <taxon>Pezizomycotina</taxon>
        <taxon>Sordariomycetes</taxon>
        <taxon>Hypocreomycetidae</taxon>
        <taxon>Glomerellales</taxon>
        <taxon>Glomerellaceae</taxon>
        <taxon>Colletotrichum</taxon>
        <taxon>Colletotrichum acutatum species complex</taxon>
    </lineage>
</organism>
<evidence type="ECO:0000313" key="3">
    <source>
        <dbReference type="Proteomes" id="UP001239213"/>
    </source>
</evidence>
<evidence type="ECO:0000256" key="1">
    <source>
        <dbReference type="SAM" id="Phobius"/>
    </source>
</evidence>
<accession>A0AAI9VG96</accession>
<comment type="caution">
    <text evidence="2">The sequence shown here is derived from an EMBL/GenBank/DDBJ whole genome shotgun (WGS) entry which is preliminary data.</text>
</comment>
<dbReference type="Proteomes" id="UP001239213">
    <property type="component" value="Unassembled WGS sequence"/>
</dbReference>
<evidence type="ECO:0000313" key="2">
    <source>
        <dbReference type="EMBL" id="KAK1487169.1"/>
    </source>
</evidence>
<feature type="transmembrane region" description="Helical" evidence="1">
    <location>
        <begin position="277"/>
        <end position="295"/>
    </location>
</feature>
<proteinExistence type="predicted"/>